<name>A0A328TG54_9GAMM</name>
<evidence type="ECO:0000313" key="1">
    <source>
        <dbReference type="EMBL" id="RAP69577.1"/>
    </source>
</evidence>
<protein>
    <submittedName>
        <fullName evidence="1">Serine protease domain protein</fullName>
        <ecNumber evidence="1">3.4.21.-</ecNumber>
    </submittedName>
</protein>
<comment type="caution">
    <text evidence="1">The sequence shown here is derived from an EMBL/GenBank/DDBJ whole genome shotgun (WGS) entry which is preliminary data.</text>
</comment>
<keyword evidence="1" id="KW-0378">Hydrolase</keyword>
<keyword evidence="2" id="KW-1185">Reference proteome</keyword>
<keyword evidence="1" id="KW-0645">Protease</keyword>
<dbReference type="InterPro" id="IPR009003">
    <property type="entry name" value="Peptidase_S1_PA"/>
</dbReference>
<proteinExistence type="predicted"/>
<dbReference type="AlphaFoldDB" id="A0A328TG54"/>
<dbReference type="GO" id="GO:0008233">
    <property type="term" value="F:peptidase activity"/>
    <property type="evidence" value="ECO:0007669"/>
    <property type="project" value="UniProtKB-KW"/>
</dbReference>
<dbReference type="GO" id="GO:0006508">
    <property type="term" value="P:proteolysis"/>
    <property type="evidence" value="ECO:0007669"/>
    <property type="project" value="UniProtKB-KW"/>
</dbReference>
<dbReference type="Proteomes" id="UP000244334">
    <property type="component" value="Unassembled WGS sequence"/>
</dbReference>
<dbReference type="SUPFAM" id="SSF50494">
    <property type="entry name" value="Trypsin-like serine proteases"/>
    <property type="match status" value="1"/>
</dbReference>
<organism evidence="1 2">
    <name type="scientific">Candidatus Erwinia dacicola</name>
    <dbReference type="NCBI Taxonomy" id="252393"/>
    <lineage>
        <taxon>Bacteria</taxon>
        <taxon>Pseudomonadati</taxon>
        <taxon>Pseudomonadota</taxon>
        <taxon>Gammaproteobacteria</taxon>
        <taxon>Enterobacterales</taxon>
        <taxon>Erwiniaceae</taxon>
        <taxon>Erwinia</taxon>
    </lineage>
</organism>
<dbReference type="EMBL" id="LJAM02000690">
    <property type="protein sequence ID" value="RAP69577.1"/>
    <property type="molecule type" value="Genomic_DNA"/>
</dbReference>
<dbReference type="Gene3D" id="2.40.10.120">
    <property type="match status" value="1"/>
</dbReference>
<reference evidence="1" key="1">
    <citation type="submission" date="2018-04" db="EMBL/GenBank/DDBJ databases">
        <title>Genomes of the Obligate Erwinia dacicola and Facultative Enterobacter sp. OLF Endosymbionts of the Olive Fruit fly, Bactrocera oleae.</title>
        <authorList>
            <person name="Estes A.M."/>
            <person name="Hearn D.J."/>
            <person name="Agarwal S."/>
            <person name="Pierson E.A."/>
            <person name="Dunning-Hotopp J.C."/>
        </authorList>
    </citation>
    <scope>NUCLEOTIDE SEQUENCE [LARGE SCALE GENOMIC DNA]</scope>
    <source>
        <strain evidence="1">Oroville</strain>
    </source>
</reference>
<gene>
    <name evidence="1" type="primary">degQ</name>
    <name evidence="1" type="ORF">ACZ87_03632</name>
</gene>
<evidence type="ECO:0000313" key="2">
    <source>
        <dbReference type="Proteomes" id="UP000244334"/>
    </source>
</evidence>
<sequence length="45" mass="4621">MNLNGELIGLNTTILALSGGNIGISFAIPSKQYGDGLSLAVDSVW</sequence>
<dbReference type="EC" id="3.4.21.-" evidence="1"/>
<accession>A0A328TG54</accession>